<dbReference type="InterPro" id="IPR016084">
    <property type="entry name" value="Haem_Oase-like_multi-hlx"/>
</dbReference>
<evidence type="ECO:0000313" key="7">
    <source>
        <dbReference type="Proteomes" id="UP001355207"/>
    </source>
</evidence>
<feature type="transmembrane region" description="Helical" evidence="5">
    <location>
        <begin position="390"/>
        <end position="407"/>
    </location>
</feature>
<protein>
    <recommendedName>
        <fullName evidence="8">Heme oxygenase 2</fullName>
    </recommendedName>
</protein>
<keyword evidence="5" id="KW-1133">Transmembrane helix</keyword>
<dbReference type="Pfam" id="PF01126">
    <property type="entry name" value="Heme_oxygenase"/>
    <property type="match status" value="2"/>
</dbReference>
<dbReference type="GeneID" id="91096654"/>
<feature type="region of interest" description="Disordered" evidence="4">
    <location>
        <begin position="39"/>
        <end position="83"/>
    </location>
</feature>
<evidence type="ECO:0000256" key="3">
    <source>
        <dbReference type="ARBA" id="ARBA00023004"/>
    </source>
</evidence>
<dbReference type="Proteomes" id="UP001355207">
    <property type="component" value="Chromosome 8"/>
</dbReference>
<evidence type="ECO:0008006" key="8">
    <source>
        <dbReference type="Google" id="ProtNLM"/>
    </source>
</evidence>
<dbReference type="AlphaFoldDB" id="A0AAX4K1P8"/>
<dbReference type="GO" id="GO:0006788">
    <property type="term" value="P:heme oxidation"/>
    <property type="evidence" value="ECO:0007669"/>
    <property type="project" value="InterPro"/>
</dbReference>
<feature type="compositionally biased region" description="Polar residues" evidence="4">
    <location>
        <begin position="39"/>
        <end position="55"/>
    </location>
</feature>
<name>A0AAX4K1P8_9TREE</name>
<dbReference type="InterPro" id="IPR016053">
    <property type="entry name" value="Haem_Oase-like"/>
</dbReference>
<dbReference type="GO" id="GO:0004392">
    <property type="term" value="F:heme oxygenase (decyclizing) activity"/>
    <property type="evidence" value="ECO:0007669"/>
    <property type="project" value="InterPro"/>
</dbReference>
<dbReference type="RefSeq" id="XP_066077807.1">
    <property type="nucleotide sequence ID" value="XM_066221710.1"/>
</dbReference>
<dbReference type="SUPFAM" id="SSF48613">
    <property type="entry name" value="Heme oxygenase-like"/>
    <property type="match status" value="1"/>
</dbReference>
<organism evidence="6 7">
    <name type="scientific">Kwoniella dendrophila CBS 6074</name>
    <dbReference type="NCBI Taxonomy" id="1295534"/>
    <lineage>
        <taxon>Eukaryota</taxon>
        <taxon>Fungi</taxon>
        <taxon>Dikarya</taxon>
        <taxon>Basidiomycota</taxon>
        <taxon>Agaricomycotina</taxon>
        <taxon>Tremellomycetes</taxon>
        <taxon>Tremellales</taxon>
        <taxon>Cryptococcaceae</taxon>
        <taxon>Kwoniella</taxon>
    </lineage>
</organism>
<reference evidence="6 7" key="1">
    <citation type="submission" date="2024-01" db="EMBL/GenBank/DDBJ databases">
        <title>Comparative genomics of Cryptococcus and Kwoniella reveals pathogenesis evolution and contrasting modes of karyotype evolution via chromosome fusion or intercentromeric recombination.</title>
        <authorList>
            <person name="Coelho M.A."/>
            <person name="David-Palma M."/>
            <person name="Shea T."/>
            <person name="Bowers K."/>
            <person name="McGinley-Smith S."/>
            <person name="Mohammad A.W."/>
            <person name="Gnirke A."/>
            <person name="Yurkov A.M."/>
            <person name="Nowrousian M."/>
            <person name="Sun S."/>
            <person name="Cuomo C.A."/>
            <person name="Heitman J."/>
        </authorList>
    </citation>
    <scope>NUCLEOTIDE SEQUENCE [LARGE SCALE GENOMIC DNA]</scope>
    <source>
        <strain evidence="6 7">CBS 6074</strain>
    </source>
</reference>
<keyword evidence="5" id="KW-0812">Transmembrane</keyword>
<accession>A0AAX4K1P8</accession>
<feature type="compositionally biased region" description="Basic residues" evidence="4">
    <location>
        <begin position="65"/>
        <end position="76"/>
    </location>
</feature>
<keyword evidence="7" id="KW-1185">Reference proteome</keyword>
<proteinExistence type="predicted"/>
<evidence type="ECO:0000313" key="6">
    <source>
        <dbReference type="EMBL" id="WWC91044.1"/>
    </source>
</evidence>
<dbReference type="EMBL" id="CP144105">
    <property type="protein sequence ID" value="WWC91044.1"/>
    <property type="molecule type" value="Genomic_DNA"/>
</dbReference>
<evidence type="ECO:0000256" key="5">
    <source>
        <dbReference type="SAM" id="Phobius"/>
    </source>
</evidence>
<keyword evidence="1" id="KW-0349">Heme</keyword>
<dbReference type="CDD" id="cd19165">
    <property type="entry name" value="HemeO"/>
    <property type="match status" value="1"/>
</dbReference>
<evidence type="ECO:0000256" key="4">
    <source>
        <dbReference type="SAM" id="MobiDB-lite"/>
    </source>
</evidence>
<keyword evidence="5" id="KW-0472">Membrane</keyword>
<evidence type="ECO:0000256" key="2">
    <source>
        <dbReference type="ARBA" id="ARBA00022723"/>
    </source>
</evidence>
<gene>
    <name evidence="6" type="ORF">L201_005984</name>
</gene>
<dbReference type="PANTHER" id="PTHR10720:SF0">
    <property type="entry name" value="HEME OXYGENASE"/>
    <property type="match status" value="1"/>
</dbReference>
<sequence>MNPICPFANLSIIQSSSPSLSSKPISANTIKQLHLNISNSSTPLESPSFSPNTPINEDPIGTGKPKPKQHSARGNKHSLDGELDLNQPVSTLLRLGTQRAHVKAEHSAGAAALVQGNLGLEEYIRWLVVLWRIYDSLELGLSENSSNPVLAPTYDPSLLARAPALAEDISYLLTLLPSSSSSSSSSTSTSLKATPLPPFPLPSFLEEVFFAPPEPLLNYLNHIKSLSSTLENSSKLLAHSYVRYLGDLSGGQFIGSRVKKSYHLNQNDNKGTQFYYFEFQNRSTTASSSLLDEGQDESKFDAKKRLSEVKDWFRNGMDEGVGEDELLKAELVEEANIAFSLNTDLFSVIRLPSTSPSYTTTTTTTPNASAKIGTVDTKPKMTLSEKLDSFVWFTLAAALGFFLNYLFSDWVRAKTKLW</sequence>
<keyword evidence="3" id="KW-0408">Iron</keyword>
<dbReference type="PANTHER" id="PTHR10720">
    <property type="entry name" value="HEME OXYGENASE"/>
    <property type="match status" value="1"/>
</dbReference>
<keyword evidence="2" id="KW-0479">Metal-binding</keyword>
<evidence type="ECO:0000256" key="1">
    <source>
        <dbReference type="ARBA" id="ARBA00022617"/>
    </source>
</evidence>
<dbReference type="InterPro" id="IPR002051">
    <property type="entry name" value="Haem_Oase"/>
</dbReference>
<dbReference type="GO" id="GO:0046872">
    <property type="term" value="F:metal ion binding"/>
    <property type="evidence" value="ECO:0007669"/>
    <property type="project" value="UniProtKB-KW"/>
</dbReference>
<dbReference type="Gene3D" id="1.20.910.10">
    <property type="entry name" value="Heme oxygenase-like"/>
    <property type="match status" value="1"/>
</dbReference>